<evidence type="ECO:0000256" key="1">
    <source>
        <dbReference type="SAM" id="MobiDB-lite"/>
    </source>
</evidence>
<feature type="chain" id="PRO_5038700872" evidence="2">
    <location>
        <begin position="21"/>
        <end position="274"/>
    </location>
</feature>
<gene>
    <name evidence="3" type="ORF">GCM10010251_13180</name>
</gene>
<reference evidence="3" key="1">
    <citation type="journal article" date="2014" name="Int. J. Syst. Evol. Microbiol.">
        <title>Complete genome sequence of Corynebacterium casei LMG S-19264T (=DSM 44701T), isolated from a smear-ripened cheese.</title>
        <authorList>
            <consortium name="US DOE Joint Genome Institute (JGI-PGF)"/>
            <person name="Walter F."/>
            <person name="Albersmeier A."/>
            <person name="Kalinowski J."/>
            <person name="Ruckert C."/>
        </authorList>
    </citation>
    <scope>NUCLEOTIDE SEQUENCE</scope>
    <source>
        <strain evidence="3">JCM 4346</strain>
    </source>
</reference>
<comment type="caution">
    <text evidence="3">The sequence shown here is derived from an EMBL/GenBank/DDBJ whole genome shotgun (WGS) entry which is preliminary data.</text>
</comment>
<name>A0A918F1K4_9ACTN</name>
<evidence type="ECO:0000313" key="3">
    <source>
        <dbReference type="EMBL" id="GGQ99438.1"/>
    </source>
</evidence>
<keyword evidence="2" id="KW-0732">Signal</keyword>
<dbReference type="Gene3D" id="2.50.20.20">
    <property type="match status" value="1"/>
</dbReference>
<feature type="signal peptide" evidence="2">
    <location>
        <begin position="1"/>
        <end position="20"/>
    </location>
</feature>
<dbReference type="RefSeq" id="WP_189933265.1">
    <property type="nucleotide sequence ID" value="NZ_BMSX01000003.1"/>
</dbReference>
<feature type="region of interest" description="Disordered" evidence="1">
    <location>
        <begin position="119"/>
        <end position="142"/>
    </location>
</feature>
<evidence type="ECO:0000313" key="4">
    <source>
        <dbReference type="Proteomes" id="UP000658320"/>
    </source>
</evidence>
<organism evidence="3 4">
    <name type="scientific">Streptomyces aurantiogriseus</name>
    <dbReference type="NCBI Taxonomy" id="66870"/>
    <lineage>
        <taxon>Bacteria</taxon>
        <taxon>Bacillati</taxon>
        <taxon>Actinomycetota</taxon>
        <taxon>Actinomycetes</taxon>
        <taxon>Kitasatosporales</taxon>
        <taxon>Streptomycetaceae</taxon>
        <taxon>Streptomyces</taxon>
    </lineage>
</organism>
<keyword evidence="3" id="KW-0449">Lipoprotein</keyword>
<dbReference type="EMBL" id="BMSX01000003">
    <property type="protein sequence ID" value="GGQ99438.1"/>
    <property type="molecule type" value="Genomic_DNA"/>
</dbReference>
<accession>A0A918F1K4</accession>
<proteinExistence type="predicted"/>
<reference evidence="3" key="2">
    <citation type="submission" date="2020-09" db="EMBL/GenBank/DDBJ databases">
        <authorList>
            <person name="Sun Q."/>
            <person name="Ohkuma M."/>
        </authorList>
    </citation>
    <scope>NUCLEOTIDE SEQUENCE</scope>
    <source>
        <strain evidence="3">JCM 4346</strain>
    </source>
</reference>
<evidence type="ECO:0000256" key="2">
    <source>
        <dbReference type="SAM" id="SignalP"/>
    </source>
</evidence>
<dbReference type="Proteomes" id="UP000658320">
    <property type="component" value="Unassembled WGS sequence"/>
</dbReference>
<dbReference type="SUPFAM" id="SSF89392">
    <property type="entry name" value="Prokaryotic lipoproteins and lipoprotein localization factors"/>
    <property type="match status" value="1"/>
</dbReference>
<keyword evidence="4" id="KW-1185">Reference proteome</keyword>
<dbReference type="InterPro" id="IPR029046">
    <property type="entry name" value="LolA/LolB/LppX"/>
</dbReference>
<dbReference type="AlphaFoldDB" id="A0A918F1K4"/>
<sequence length="274" mass="29221">MRSSVGVLVLSALLVAGCGAAGGTEKSGDDSAAATAVGLAAAKTEQLPSLRYRMTGRMPEQGRIEAEGALARKPPAMSLKSVVLSGPDKGRGEVRLVDGAVYWGSDEANEDGKHWIKFGAPGRSKTPSGVEVDSGPMADKVSQNPAREGAFLAAADDLRKTGTETVEGARTTHYQGTATLDDIRAFYKDEDKSVRQRQEQALAQYEKLGVDELTMDVWIDDADHTRKLRMRGFGRKGELDVTTTLLDLGKPVTVKAPPASDTVDMAKEMEKARG</sequence>
<dbReference type="PROSITE" id="PS51257">
    <property type="entry name" value="PROKAR_LIPOPROTEIN"/>
    <property type="match status" value="1"/>
</dbReference>
<protein>
    <submittedName>
        <fullName evidence="3">Lipoprotein</fullName>
    </submittedName>
</protein>